<dbReference type="OrthoDB" id="15627at2759"/>
<proteinExistence type="predicted"/>
<sequence>MILAALSEFCMDLQFWRHSDLGSRVWILYSASLAATSSSKISNPDYACIKKNMRAEDFEPYYQVPKSQEPYYEVPKTKFIPLYENVDIVRAAAMRSSEAVDLTVAGCTNQQPPKEKPPPPPVDMIPDDRLENAENFKRINSTKRIKNEIRNSRTSFLGIESHDENGGQLSFAHLLKSNASDQQDSRSEQNYLLKARSYSDVASEQNLRNHCGLVERFSRMLYYSNADRRTGPTTARNPLDGSTKRPEFRRFVRRNSGPFRAYPETR</sequence>
<reference evidence="1" key="1">
    <citation type="submission" date="2007-03" db="EMBL/GenBank/DDBJ databases">
        <title>Annotation of Culex pipiens quinquefasciatus.</title>
        <authorList>
            <consortium name="The Broad Institute Genome Sequencing Platform"/>
            <person name="Atkinson P.W."/>
            <person name="Hemingway J."/>
            <person name="Christensen B.M."/>
            <person name="Higgs S."/>
            <person name="Kodira C."/>
            <person name="Hannick L."/>
            <person name="Megy K."/>
            <person name="O'Leary S."/>
            <person name="Pearson M."/>
            <person name="Haas B.J."/>
            <person name="Mauceli E."/>
            <person name="Wortman J.R."/>
            <person name="Lee N.H."/>
            <person name="Guigo R."/>
            <person name="Stanke M."/>
            <person name="Alvarado L."/>
            <person name="Amedeo P."/>
            <person name="Antoine C.H."/>
            <person name="Arensburger P."/>
            <person name="Bidwell S.L."/>
            <person name="Crawford M."/>
            <person name="Camaro F."/>
            <person name="Devon K."/>
            <person name="Engels R."/>
            <person name="Hammond M."/>
            <person name="Howarth C."/>
            <person name="Koehrsen M."/>
            <person name="Lawson D."/>
            <person name="Montgomery P."/>
            <person name="Nene V."/>
            <person name="Nusbaum C."/>
            <person name="Puiu D."/>
            <person name="Romero-Severson J."/>
            <person name="Severson D.W."/>
            <person name="Shumway M."/>
            <person name="Sisk P."/>
            <person name="Stolte C."/>
            <person name="Zeng Q."/>
            <person name="Eisenstadt E."/>
            <person name="Fraser-Liggett C."/>
            <person name="Strausberg R."/>
            <person name="Galagan J."/>
            <person name="Birren B."/>
            <person name="Collins F.H."/>
        </authorList>
    </citation>
    <scope>NUCLEOTIDE SEQUENCE [LARGE SCALE GENOMIC DNA]</scope>
    <source>
        <strain evidence="1">JHB</strain>
    </source>
</reference>
<dbReference type="VEuPathDB" id="VectorBase:CQUJHB017890"/>
<gene>
    <name evidence="2" type="primary">6048841</name>
    <name evidence="1" type="ORF">CpipJ_CPIJ015493</name>
</gene>
<keyword evidence="3" id="KW-1185">Reference proteome</keyword>
<dbReference type="VEuPathDB" id="VectorBase:CPIJ015493"/>
<evidence type="ECO:0000313" key="3">
    <source>
        <dbReference type="Proteomes" id="UP000002320"/>
    </source>
</evidence>
<evidence type="ECO:0000313" key="2">
    <source>
        <dbReference type="EnsemblMetazoa" id="CPIJ015493-PA"/>
    </source>
</evidence>
<accession>B0X7R2</accession>
<dbReference type="STRING" id="7176.B0X7R2"/>
<dbReference type="Proteomes" id="UP000002320">
    <property type="component" value="Unassembled WGS sequence"/>
</dbReference>
<dbReference type="EMBL" id="DS232459">
    <property type="protein sequence ID" value="EDS42074.1"/>
    <property type="molecule type" value="Genomic_DNA"/>
</dbReference>
<name>B0X7R2_CULQU</name>
<evidence type="ECO:0000313" key="1">
    <source>
        <dbReference type="EMBL" id="EDS42074.1"/>
    </source>
</evidence>
<organism>
    <name type="scientific">Culex quinquefasciatus</name>
    <name type="common">Southern house mosquito</name>
    <name type="synonym">Culex pungens</name>
    <dbReference type="NCBI Taxonomy" id="7176"/>
    <lineage>
        <taxon>Eukaryota</taxon>
        <taxon>Metazoa</taxon>
        <taxon>Ecdysozoa</taxon>
        <taxon>Arthropoda</taxon>
        <taxon>Hexapoda</taxon>
        <taxon>Insecta</taxon>
        <taxon>Pterygota</taxon>
        <taxon>Neoptera</taxon>
        <taxon>Endopterygota</taxon>
        <taxon>Diptera</taxon>
        <taxon>Nematocera</taxon>
        <taxon>Culicoidea</taxon>
        <taxon>Culicidae</taxon>
        <taxon>Culicinae</taxon>
        <taxon>Culicini</taxon>
        <taxon>Culex</taxon>
        <taxon>Culex</taxon>
    </lineage>
</organism>
<protein>
    <submittedName>
        <fullName evidence="1 2">Uncharacterized protein</fullName>
    </submittedName>
</protein>
<reference evidence="2" key="2">
    <citation type="submission" date="2020-05" db="UniProtKB">
        <authorList>
            <consortium name="EnsemblMetazoa"/>
        </authorList>
    </citation>
    <scope>IDENTIFICATION</scope>
    <source>
        <strain evidence="2">JHB</strain>
    </source>
</reference>
<dbReference type="InParanoid" id="B0X7R2"/>
<dbReference type="EnsemblMetazoa" id="CPIJ015493-RA">
    <property type="protein sequence ID" value="CPIJ015493-PA"/>
    <property type="gene ID" value="CPIJ015493"/>
</dbReference>
<dbReference type="HOGENOM" id="CLU_1046812_0_0_1"/>
<dbReference type="KEGG" id="cqu:CpipJ_CPIJ015493"/>
<dbReference type="AlphaFoldDB" id="B0X7R2"/>